<accession>A0A2P5EN64</accession>
<proteinExistence type="predicted"/>
<dbReference type="OrthoDB" id="10506479at2759"/>
<keyword evidence="2" id="KW-1185">Reference proteome</keyword>
<sequence>MTNCPELESFPRFMLPLSLRELKITNCDKFVVSRMNWNLQLLSNLSSLIIEKYQHEDVESFPEEGLLPTTITVLEISELACLKTLDKKGFGELTCLKRLCIIGCANLETLPKEGLPTCLQHLGILRCPLLEAKCQREKGEYWNKISHIPRPETDIRVLKLCLLEMQVLNFRIRRGHGQKLERFLAFDLVNVVSPSIPDASSLESSHGLLQDRHSFYWFWFDSSRNVFVENVREALDLEAMVKATMKNSNKLIRGTFSTVYMVQPISISRDYGFTRKVQSPAPSHDYQFDQDIMKGTMGLALSKNTLLFHGQWNQMRHFPDLGCPSVWIGSRPYTVINSLHPGRTLPNLAGFTIGNYAFEDIMETFPEQGLLPTTISRLIICELDFLKSLDEKGFQELISLKEPCIHL</sequence>
<comment type="caution">
    <text evidence="1">The sequence shown here is derived from an EMBL/GenBank/DDBJ whole genome shotgun (WGS) entry which is preliminary data.</text>
</comment>
<evidence type="ECO:0000313" key="2">
    <source>
        <dbReference type="Proteomes" id="UP000237000"/>
    </source>
</evidence>
<evidence type="ECO:0000313" key="1">
    <source>
        <dbReference type="EMBL" id="PON86942.1"/>
    </source>
</evidence>
<reference evidence="2" key="1">
    <citation type="submission" date="2016-06" db="EMBL/GenBank/DDBJ databases">
        <title>Parallel loss of symbiosis genes in relatives of nitrogen-fixing non-legume Parasponia.</title>
        <authorList>
            <person name="Van Velzen R."/>
            <person name="Holmer R."/>
            <person name="Bu F."/>
            <person name="Rutten L."/>
            <person name="Van Zeijl A."/>
            <person name="Liu W."/>
            <person name="Santuari L."/>
            <person name="Cao Q."/>
            <person name="Sharma T."/>
            <person name="Shen D."/>
            <person name="Roswanjaya Y."/>
            <person name="Wardhani T."/>
            <person name="Kalhor M.S."/>
            <person name="Jansen J."/>
            <person name="Van den Hoogen J."/>
            <person name="Gungor B."/>
            <person name="Hartog M."/>
            <person name="Hontelez J."/>
            <person name="Verver J."/>
            <person name="Yang W.-C."/>
            <person name="Schijlen E."/>
            <person name="Repin R."/>
            <person name="Schilthuizen M."/>
            <person name="Schranz E."/>
            <person name="Heidstra R."/>
            <person name="Miyata K."/>
            <person name="Fedorova E."/>
            <person name="Kohlen W."/>
            <person name="Bisseling T."/>
            <person name="Smit S."/>
            <person name="Geurts R."/>
        </authorList>
    </citation>
    <scope>NUCLEOTIDE SEQUENCE [LARGE SCALE GENOMIC DNA]</scope>
    <source>
        <strain evidence="2">cv. RG33-2</strain>
    </source>
</reference>
<gene>
    <name evidence="1" type="ORF">TorRG33x02_173260</name>
</gene>
<organism evidence="1 2">
    <name type="scientific">Trema orientale</name>
    <name type="common">Charcoal tree</name>
    <name type="synonym">Celtis orientalis</name>
    <dbReference type="NCBI Taxonomy" id="63057"/>
    <lineage>
        <taxon>Eukaryota</taxon>
        <taxon>Viridiplantae</taxon>
        <taxon>Streptophyta</taxon>
        <taxon>Embryophyta</taxon>
        <taxon>Tracheophyta</taxon>
        <taxon>Spermatophyta</taxon>
        <taxon>Magnoliopsida</taxon>
        <taxon>eudicotyledons</taxon>
        <taxon>Gunneridae</taxon>
        <taxon>Pentapetalae</taxon>
        <taxon>rosids</taxon>
        <taxon>fabids</taxon>
        <taxon>Rosales</taxon>
        <taxon>Cannabaceae</taxon>
        <taxon>Trema</taxon>
    </lineage>
</organism>
<name>A0A2P5EN64_TREOI</name>
<dbReference type="InParanoid" id="A0A2P5EN64"/>
<dbReference type="Gene3D" id="3.80.10.10">
    <property type="entry name" value="Ribonuclease Inhibitor"/>
    <property type="match status" value="1"/>
</dbReference>
<dbReference type="AlphaFoldDB" id="A0A2P5EN64"/>
<protein>
    <submittedName>
        <fullName evidence="1">LRR domain containing protein</fullName>
    </submittedName>
</protein>
<dbReference type="Proteomes" id="UP000237000">
    <property type="component" value="Unassembled WGS sequence"/>
</dbReference>
<dbReference type="EMBL" id="JXTC01000124">
    <property type="protein sequence ID" value="PON86942.1"/>
    <property type="molecule type" value="Genomic_DNA"/>
</dbReference>
<dbReference type="InterPro" id="IPR032675">
    <property type="entry name" value="LRR_dom_sf"/>
</dbReference>
<dbReference type="SUPFAM" id="SSF52058">
    <property type="entry name" value="L domain-like"/>
    <property type="match status" value="1"/>
</dbReference>